<gene>
    <name evidence="2" type="ORF">ATL40_0348</name>
</gene>
<keyword evidence="3" id="KW-1185">Reference proteome</keyword>
<protein>
    <submittedName>
        <fullName evidence="2">Uncharacterized protein</fullName>
    </submittedName>
</protein>
<dbReference type="EMBL" id="PDJD01000001">
    <property type="protein sequence ID" value="PFG18804.1"/>
    <property type="molecule type" value="Genomic_DNA"/>
</dbReference>
<sequence>MAATQVAAPHAPGRLGEPIPAVDLLDYLAGLDAWLRDRRATLDGLDGELRRLGAQGADAHPDAGGNRAPTTLATLTGDLVLAMSMWQSVNDRVTELLRLWDSGRADATAREAMSRTIWGRLRSEAGQSGQTTLPEGTRLTDALLTQLRGRLAFDVEHADIIARLRRALASIVRSEDHADVGSDLQQRCGQLRAAHHRLREDSMRGADIAGRLRELEDAVARLERDAIVSAATRREHRRDADRAERLLAELGERVAPLRDLVERCRREILDPPLLAVPDPQRLGPVPQGTAVVDYLQRLASVERAMDVVETQYARPLRERAALRYRLGTAQQRARAAGREGSPTVVAARGEASDAVEHTPCDVTLATDLVEQYEYLVQPLPHARERRGTS</sequence>
<proteinExistence type="predicted"/>
<organism evidence="2 3">
    <name type="scientific">Serinibacter salmoneus</name>
    <dbReference type="NCBI Taxonomy" id="556530"/>
    <lineage>
        <taxon>Bacteria</taxon>
        <taxon>Bacillati</taxon>
        <taxon>Actinomycetota</taxon>
        <taxon>Actinomycetes</taxon>
        <taxon>Micrococcales</taxon>
        <taxon>Beutenbergiaceae</taxon>
        <taxon>Serinibacter</taxon>
    </lineage>
</organism>
<comment type="caution">
    <text evidence="2">The sequence shown here is derived from an EMBL/GenBank/DDBJ whole genome shotgun (WGS) entry which is preliminary data.</text>
</comment>
<evidence type="ECO:0000313" key="2">
    <source>
        <dbReference type="EMBL" id="PFG18804.1"/>
    </source>
</evidence>
<dbReference type="Proteomes" id="UP000224915">
    <property type="component" value="Unassembled WGS sequence"/>
</dbReference>
<dbReference type="RefSeq" id="WP_098468037.1">
    <property type="nucleotide sequence ID" value="NZ_PDJD01000001.1"/>
</dbReference>
<accession>A0A2A9CWK1</accession>
<evidence type="ECO:0000313" key="3">
    <source>
        <dbReference type="Proteomes" id="UP000224915"/>
    </source>
</evidence>
<feature type="coiled-coil region" evidence="1">
    <location>
        <begin position="205"/>
        <end position="253"/>
    </location>
</feature>
<name>A0A2A9CWK1_9MICO</name>
<dbReference type="AlphaFoldDB" id="A0A2A9CWK1"/>
<keyword evidence="1" id="KW-0175">Coiled coil</keyword>
<evidence type="ECO:0000256" key="1">
    <source>
        <dbReference type="SAM" id="Coils"/>
    </source>
</evidence>
<reference evidence="2 3" key="1">
    <citation type="submission" date="2017-10" db="EMBL/GenBank/DDBJ databases">
        <title>Sequencing the genomes of 1000 actinobacteria strains.</title>
        <authorList>
            <person name="Klenk H.-P."/>
        </authorList>
    </citation>
    <scope>NUCLEOTIDE SEQUENCE [LARGE SCALE GENOMIC DNA]</scope>
    <source>
        <strain evidence="2 3">DSM 21801</strain>
    </source>
</reference>
<dbReference type="OrthoDB" id="3722887at2"/>